<keyword evidence="6 16" id="KW-0812">Transmembrane</keyword>
<feature type="transmembrane region" description="Helical" evidence="16">
    <location>
        <begin position="380"/>
        <end position="400"/>
    </location>
</feature>
<dbReference type="PANTHER" id="PTHR42829">
    <property type="entry name" value="NADH-UBIQUINONE OXIDOREDUCTASE CHAIN 5"/>
    <property type="match status" value="1"/>
</dbReference>
<dbReference type="InterPro" id="IPR001750">
    <property type="entry name" value="ND/Mrp_TM"/>
</dbReference>
<evidence type="ECO:0000259" key="18">
    <source>
        <dbReference type="Pfam" id="PF00662"/>
    </source>
</evidence>
<keyword evidence="14 16" id="KW-0472">Membrane</keyword>
<keyword evidence="13 16" id="KW-0496">Mitochondrion</keyword>
<evidence type="ECO:0000259" key="17">
    <source>
        <dbReference type="Pfam" id="PF00361"/>
    </source>
</evidence>
<keyword evidence="5" id="KW-0679">Respiratory chain</keyword>
<evidence type="ECO:0000256" key="8">
    <source>
        <dbReference type="ARBA" id="ARBA00022967"/>
    </source>
</evidence>
<feature type="transmembrane region" description="Helical" evidence="16">
    <location>
        <begin position="81"/>
        <end position="101"/>
    </location>
</feature>
<dbReference type="Pfam" id="PF06455">
    <property type="entry name" value="NADH5_C"/>
    <property type="match status" value="1"/>
</dbReference>
<feature type="domain" description="NADH-Ubiquinone oxidoreductase (complex I) chain 5 N-terminal" evidence="18">
    <location>
        <begin position="64"/>
        <end position="114"/>
    </location>
</feature>
<dbReference type="InterPro" id="IPR001516">
    <property type="entry name" value="Proton_antipo_N"/>
</dbReference>
<comment type="function">
    <text evidence="16">Core subunit of the mitochondrial membrane respiratory chain NADH dehydrogenase (Complex I) which catalyzes electron transfer from NADH through the respiratory chain, using ubiquinone as an electron acceptor. Essential for the catalytic activity and assembly of complex I.</text>
</comment>
<evidence type="ECO:0000256" key="5">
    <source>
        <dbReference type="ARBA" id="ARBA00022660"/>
    </source>
</evidence>
<feature type="transmembrane region" description="Helical" evidence="16">
    <location>
        <begin position="6"/>
        <end position="24"/>
    </location>
</feature>
<feature type="transmembrane region" description="Helical" evidence="16">
    <location>
        <begin position="113"/>
        <end position="130"/>
    </location>
</feature>
<dbReference type="PRINTS" id="PR01434">
    <property type="entry name" value="NADHDHGNASE5"/>
</dbReference>
<sequence length="661" mass="73175">MYLNIVFLPFLGSTLAGFFGRFLGGRGASVVTISCLGASFCLSILAFYEVGLGSSFTYLYLTSWLESDSFHVDWSLCFDSLTVVMLLVVSFISTLVHLYSVEYMGGDPHLPRFMSYLSLFTFFMLILVTADNFVQMFVGWEGVGLCSYLLINFWFTRAQANKAAIKAMLVNRIGDFGLALGIFGIYMCFGAVDYATVFALAPQLSSLSLIFFNIELKALNLIGVLLFVGAVGKSAQLGLHTWLPDAMEGPTPVSALIHAATMVTAGVFLLARCSPLLEYCPKALMFTSIVGGMTAFFAATIALVQNDLKRVIAYSTCSQLGYMVFACGLSNYSVAVFHLANHAFFKALLFLGAGSVIHAVGDEQDMRKMGGLRRLLPFTYAMMVIGSLALMGMPFLTGFYSKDVILEVGYATYSNASHFAYWLGSFAAFCTAFYSIRLLALCFLVEPNGSRSVLLSASEGGVFIGLVLGLLAIPSIFIGYLGRDLFIGLGTDFWGNALFCLPVNLTIVDAEFMLTRIKLFPLCCSVLGGVSSFIFYRSYKNELFVYKTSALGRKLYTFLNRKWLFDKVYNEIVIQNLLDFGYHFTYKVIDRGLIESLGPLGLSKVIAKQVNQSRLWHSGYLYHYLLILVWSNVGFGLWFLFDLSSVRVWPLLVFSVLWLTL</sequence>
<dbReference type="Pfam" id="PF00361">
    <property type="entry name" value="Proton_antipo_M"/>
    <property type="match status" value="1"/>
</dbReference>
<dbReference type="GO" id="GO:0008137">
    <property type="term" value="F:NADH dehydrogenase (ubiquinone) activity"/>
    <property type="evidence" value="ECO:0007669"/>
    <property type="project" value="UniProtKB-EC"/>
</dbReference>
<feature type="transmembrane region" description="Helical" evidence="16">
    <location>
        <begin position="519"/>
        <end position="539"/>
    </location>
</feature>
<feature type="transmembrane region" description="Helical" evidence="16">
    <location>
        <begin position="420"/>
        <end position="445"/>
    </location>
</feature>
<keyword evidence="11 16" id="KW-0520">NAD</keyword>
<evidence type="ECO:0000256" key="15">
    <source>
        <dbReference type="ARBA" id="ARBA00049551"/>
    </source>
</evidence>
<dbReference type="EC" id="7.1.1.2" evidence="2 16"/>
<evidence type="ECO:0000256" key="16">
    <source>
        <dbReference type="RuleBase" id="RU003404"/>
    </source>
</evidence>
<dbReference type="Pfam" id="PF00662">
    <property type="entry name" value="Proton_antipo_N"/>
    <property type="match status" value="1"/>
</dbReference>
<feature type="transmembrane region" description="Helical" evidence="16">
    <location>
        <begin position="621"/>
        <end position="641"/>
    </location>
</feature>
<evidence type="ECO:0000256" key="7">
    <source>
        <dbReference type="ARBA" id="ARBA00022792"/>
    </source>
</evidence>
<gene>
    <name evidence="20" type="primary">nad5</name>
</gene>
<dbReference type="Gene3D" id="1.20.5.2700">
    <property type="match status" value="1"/>
</dbReference>
<keyword evidence="10 16" id="KW-1133">Transmembrane helix</keyword>
<dbReference type="GO" id="GO:0005743">
    <property type="term" value="C:mitochondrial inner membrane"/>
    <property type="evidence" value="ECO:0007669"/>
    <property type="project" value="UniProtKB-SubCell"/>
</dbReference>
<geneLocation type="mitochondrion" evidence="20"/>
<dbReference type="InterPro" id="IPR003945">
    <property type="entry name" value="NU5C-like"/>
</dbReference>
<dbReference type="PANTHER" id="PTHR42829:SF2">
    <property type="entry name" value="NADH-UBIQUINONE OXIDOREDUCTASE CHAIN 5"/>
    <property type="match status" value="1"/>
</dbReference>
<protein>
    <recommendedName>
        <fullName evidence="3 16">NADH-ubiquinone oxidoreductase chain 5</fullName>
        <ecNumber evidence="2 16">7.1.1.2</ecNumber>
    </recommendedName>
</protein>
<comment type="similarity">
    <text evidence="16">Belongs to the complex I subunit 5 family.</text>
</comment>
<dbReference type="InterPro" id="IPR010934">
    <property type="entry name" value="NADH_DH_su5_C"/>
</dbReference>
<feature type="domain" description="NADH dehydrogenase subunit 5 C-terminal" evidence="19">
    <location>
        <begin position="513"/>
        <end position="631"/>
    </location>
</feature>
<evidence type="ECO:0000256" key="11">
    <source>
        <dbReference type="ARBA" id="ARBA00023027"/>
    </source>
</evidence>
<reference evidence="20" key="1">
    <citation type="journal article" date="2021" name="Genome Biol. Evol.">
        <title>Genomic rearrangements and sequence evolution across brown algal orgelles.</title>
        <authorList>
            <person name="Starko S."/>
            <person name="Bringloe T."/>
            <person name="Soto Gomez M."/>
            <person name="Darby H."/>
            <person name="Graham S."/>
            <person name="Martone P."/>
        </authorList>
    </citation>
    <scope>NUCLEOTIDE SEQUENCE</scope>
</reference>
<evidence type="ECO:0000256" key="13">
    <source>
        <dbReference type="ARBA" id="ARBA00023128"/>
    </source>
</evidence>
<evidence type="ECO:0000259" key="19">
    <source>
        <dbReference type="Pfam" id="PF06455"/>
    </source>
</evidence>
<organism evidence="20">
    <name type="scientific">Analipus japonicus</name>
    <dbReference type="NCBI Taxonomy" id="31333"/>
    <lineage>
        <taxon>Eukaryota</taxon>
        <taxon>Sar</taxon>
        <taxon>Stramenopiles</taxon>
        <taxon>Ochrophyta</taxon>
        <taxon>PX clade</taxon>
        <taxon>Phaeophyceae</taxon>
        <taxon>Ralfsiales</taxon>
        <taxon>Ralfsiaceae</taxon>
        <taxon>Analipus</taxon>
    </lineage>
</organism>
<dbReference type="AlphaFoldDB" id="A0A8F0FDC2"/>
<evidence type="ECO:0000256" key="4">
    <source>
        <dbReference type="ARBA" id="ARBA00022448"/>
    </source>
</evidence>
<dbReference type="InterPro" id="IPR018393">
    <property type="entry name" value="NADHpl_OxRdtase_5_subgr"/>
</dbReference>
<dbReference type="NCBIfam" id="NF005141">
    <property type="entry name" value="PRK06590.1"/>
    <property type="match status" value="1"/>
</dbReference>
<feature type="transmembrane region" description="Helical" evidence="16">
    <location>
        <begin position="457"/>
        <end position="481"/>
    </location>
</feature>
<keyword evidence="4 16" id="KW-0813">Transport</keyword>
<dbReference type="GO" id="GO:0042773">
    <property type="term" value="P:ATP synthesis coupled electron transport"/>
    <property type="evidence" value="ECO:0007669"/>
    <property type="project" value="InterPro"/>
</dbReference>
<dbReference type="EMBL" id="MZ156065">
    <property type="protein sequence ID" value="QWK45004.1"/>
    <property type="molecule type" value="Genomic_DNA"/>
</dbReference>
<dbReference type="GO" id="GO:0003954">
    <property type="term" value="F:NADH dehydrogenase activity"/>
    <property type="evidence" value="ECO:0007669"/>
    <property type="project" value="TreeGrafter"/>
</dbReference>
<comment type="catalytic activity">
    <reaction evidence="15 16">
        <text>a ubiquinone + NADH + 5 H(+)(in) = a ubiquinol + NAD(+) + 4 H(+)(out)</text>
        <dbReference type="Rhea" id="RHEA:29091"/>
        <dbReference type="Rhea" id="RHEA-COMP:9565"/>
        <dbReference type="Rhea" id="RHEA-COMP:9566"/>
        <dbReference type="ChEBI" id="CHEBI:15378"/>
        <dbReference type="ChEBI" id="CHEBI:16389"/>
        <dbReference type="ChEBI" id="CHEBI:17976"/>
        <dbReference type="ChEBI" id="CHEBI:57540"/>
        <dbReference type="ChEBI" id="CHEBI:57945"/>
        <dbReference type="EC" id="7.1.1.2"/>
    </reaction>
</comment>
<feature type="transmembrane region" description="Helical" evidence="16">
    <location>
        <begin position="207"/>
        <end position="232"/>
    </location>
</feature>
<dbReference type="PRINTS" id="PR01435">
    <property type="entry name" value="NPOXDRDTASE5"/>
</dbReference>
<evidence type="ECO:0000256" key="1">
    <source>
        <dbReference type="ARBA" id="ARBA00004448"/>
    </source>
</evidence>
<dbReference type="GO" id="GO:0015990">
    <property type="term" value="P:electron transport coupled proton transport"/>
    <property type="evidence" value="ECO:0007669"/>
    <property type="project" value="TreeGrafter"/>
</dbReference>
<feature type="transmembrane region" description="Helical" evidence="16">
    <location>
        <begin position="493"/>
        <end position="512"/>
    </location>
</feature>
<feature type="domain" description="NADH:quinone oxidoreductase/Mrp antiporter transmembrane" evidence="17">
    <location>
        <begin position="130"/>
        <end position="420"/>
    </location>
</feature>
<name>A0A8F0FDC2_9PHAE</name>
<feature type="transmembrane region" description="Helical" evidence="16">
    <location>
        <begin position="283"/>
        <end position="304"/>
    </location>
</feature>
<evidence type="ECO:0000256" key="2">
    <source>
        <dbReference type="ARBA" id="ARBA00012944"/>
    </source>
</evidence>
<evidence type="ECO:0000256" key="6">
    <source>
        <dbReference type="ARBA" id="ARBA00022692"/>
    </source>
</evidence>
<feature type="transmembrane region" description="Helical" evidence="16">
    <location>
        <begin position="343"/>
        <end position="360"/>
    </location>
</feature>
<evidence type="ECO:0000256" key="9">
    <source>
        <dbReference type="ARBA" id="ARBA00022982"/>
    </source>
</evidence>
<feature type="transmembrane region" description="Helical" evidence="16">
    <location>
        <begin position="176"/>
        <end position="201"/>
    </location>
</feature>
<feature type="transmembrane region" description="Helical" evidence="16">
    <location>
        <begin position="311"/>
        <end position="337"/>
    </location>
</feature>
<feature type="transmembrane region" description="Helical" evidence="16">
    <location>
        <begin position="253"/>
        <end position="271"/>
    </location>
</feature>
<keyword evidence="9" id="KW-0249">Electron transport</keyword>
<evidence type="ECO:0000256" key="12">
    <source>
        <dbReference type="ARBA" id="ARBA00023075"/>
    </source>
</evidence>
<evidence type="ECO:0000256" key="10">
    <source>
        <dbReference type="ARBA" id="ARBA00022989"/>
    </source>
</evidence>
<keyword evidence="7" id="KW-0999">Mitochondrion inner membrane</keyword>
<feature type="transmembrane region" description="Helical" evidence="16">
    <location>
        <begin position="136"/>
        <end position="155"/>
    </location>
</feature>
<comment type="subcellular location">
    <subcellularLocation>
        <location evidence="1">Mitochondrion inner membrane</location>
        <topology evidence="1">Multi-pass membrane protein</topology>
    </subcellularLocation>
</comment>
<keyword evidence="8" id="KW-1278">Translocase</keyword>
<keyword evidence="12 16" id="KW-0830">Ubiquinone</keyword>
<accession>A0A8F0FDC2</accession>
<evidence type="ECO:0000256" key="14">
    <source>
        <dbReference type="ARBA" id="ARBA00023136"/>
    </source>
</evidence>
<proteinExistence type="inferred from homology"/>
<evidence type="ECO:0000313" key="20">
    <source>
        <dbReference type="EMBL" id="QWK45004.1"/>
    </source>
</evidence>
<feature type="transmembrane region" description="Helical" evidence="16">
    <location>
        <begin position="36"/>
        <end position="61"/>
    </location>
</feature>
<evidence type="ECO:0000256" key="3">
    <source>
        <dbReference type="ARBA" id="ARBA00021096"/>
    </source>
</evidence>
<dbReference type="NCBIfam" id="TIGR01974">
    <property type="entry name" value="NDH_I_L"/>
    <property type="match status" value="1"/>
</dbReference>